<organism evidence="1 2">
    <name type="scientific">Sedimentibacter saalensis</name>
    <dbReference type="NCBI Taxonomy" id="130788"/>
    <lineage>
        <taxon>Bacteria</taxon>
        <taxon>Bacillati</taxon>
        <taxon>Bacillota</taxon>
        <taxon>Tissierellia</taxon>
        <taxon>Sedimentibacter</taxon>
    </lineage>
</organism>
<keyword evidence="2" id="KW-1185">Reference proteome</keyword>
<dbReference type="RefSeq" id="WP_145086342.1">
    <property type="nucleotide sequence ID" value="NZ_VLKH01000013.1"/>
</dbReference>
<dbReference type="Proteomes" id="UP000315343">
    <property type="component" value="Unassembled WGS sequence"/>
</dbReference>
<dbReference type="OrthoDB" id="1950456at2"/>
<evidence type="ECO:0000313" key="2">
    <source>
        <dbReference type="Proteomes" id="UP000315343"/>
    </source>
</evidence>
<dbReference type="EMBL" id="VLKH01000013">
    <property type="protein sequence ID" value="TWH77560.1"/>
    <property type="molecule type" value="Genomic_DNA"/>
</dbReference>
<name>A0A562J348_9FIRM</name>
<protein>
    <submittedName>
        <fullName evidence="1">Uncharacterized protein</fullName>
    </submittedName>
</protein>
<reference evidence="1 2" key="1">
    <citation type="submission" date="2019-07" db="EMBL/GenBank/DDBJ databases">
        <title>Genomic Encyclopedia of Type Strains, Phase I: the one thousand microbial genomes (KMG-I) project.</title>
        <authorList>
            <person name="Kyrpides N."/>
        </authorList>
    </citation>
    <scope>NUCLEOTIDE SEQUENCE [LARGE SCALE GENOMIC DNA]</scope>
    <source>
        <strain evidence="1 2">DSM 13558</strain>
    </source>
</reference>
<gene>
    <name evidence="1" type="ORF">LY60_03326</name>
</gene>
<dbReference type="AlphaFoldDB" id="A0A562J348"/>
<accession>A0A562J348</accession>
<evidence type="ECO:0000313" key="1">
    <source>
        <dbReference type="EMBL" id="TWH77560.1"/>
    </source>
</evidence>
<comment type="caution">
    <text evidence="1">The sequence shown here is derived from an EMBL/GenBank/DDBJ whole genome shotgun (WGS) entry which is preliminary data.</text>
</comment>
<sequence>MLSKIQNLLYSCYEDITWDRLPDIRFQLFLISVKCLMPYEDNIGCYLDKDRYIKEIDLFKLYINGHDDCIENYFKNKTPCDVEDGLIEYKIMPIAISNTVWENLMEEVMKMTSFYSLNKSTIINSILISSAVYDYLSDENIDIENMNLNAKERIIQFSIKEFAQRHNINLDKMSIIDFEKERIKTITKAHLYSEECILKSKTLQNIINNVSPEEKEYNDEILSNYSAYLLKLRKGTISPEKLKIGDGKIPELKEFLKYSSFSHPLLGKCKIVRRTEKEIILRNKTGIMKVNI</sequence>
<proteinExistence type="predicted"/>